<dbReference type="PROSITE" id="PS01124">
    <property type="entry name" value="HTH_ARAC_FAMILY_2"/>
    <property type="match status" value="1"/>
</dbReference>
<dbReference type="GO" id="GO:0043565">
    <property type="term" value="F:sequence-specific DNA binding"/>
    <property type="evidence" value="ECO:0007669"/>
    <property type="project" value="InterPro"/>
</dbReference>
<reference evidence="5" key="2">
    <citation type="submission" date="2020-10" db="EMBL/GenBank/DDBJ databases">
        <title>Mucilaginibacter sp. nov., isolated from soil.</title>
        <authorList>
            <person name="Jeon C.O."/>
        </authorList>
    </citation>
    <scope>NUCLEOTIDE SEQUENCE</scope>
    <source>
        <strain evidence="5">R11</strain>
    </source>
</reference>
<dbReference type="SUPFAM" id="SSF46689">
    <property type="entry name" value="Homeodomain-like"/>
    <property type="match status" value="2"/>
</dbReference>
<evidence type="ECO:0000313" key="5">
    <source>
        <dbReference type="EMBL" id="NCD71741.1"/>
    </source>
</evidence>
<dbReference type="SMART" id="SM00342">
    <property type="entry name" value="HTH_ARAC"/>
    <property type="match status" value="1"/>
</dbReference>
<comment type="caution">
    <text evidence="5">The sequence shown here is derived from an EMBL/GenBank/DDBJ whole genome shotgun (WGS) entry which is preliminary data.</text>
</comment>
<dbReference type="EMBL" id="WWEO01000045">
    <property type="protein sequence ID" value="NCD71741.1"/>
    <property type="molecule type" value="Genomic_DNA"/>
</dbReference>
<keyword evidence="1" id="KW-0805">Transcription regulation</keyword>
<dbReference type="Pfam" id="PF12833">
    <property type="entry name" value="HTH_18"/>
    <property type="match status" value="1"/>
</dbReference>
<proteinExistence type="predicted"/>
<gene>
    <name evidence="5" type="ORF">GSY63_20420</name>
</gene>
<keyword evidence="2" id="KW-0238">DNA-binding</keyword>
<dbReference type="InterPro" id="IPR009057">
    <property type="entry name" value="Homeodomain-like_sf"/>
</dbReference>
<accession>A0A966DVR3</accession>
<evidence type="ECO:0000256" key="3">
    <source>
        <dbReference type="ARBA" id="ARBA00023163"/>
    </source>
</evidence>
<evidence type="ECO:0000256" key="1">
    <source>
        <dbReference type="ARBA" id="ARBA00023015"/>
    </source>
</evidence>
<keyword evidence="3" id="KW-0804">Transcription</keyword>
<organism evidence="5 6">
    <name type="scientific">Mucilaginibacter agri</name>
    <dbReference type="NCBI Taxonomy" id="2695265"/>
    <lineage>
        <taxon>Bacteria</taxon>
        <taxon>Pseudomonadati</taxon>
        <taxon>Bacteroidota</taxon>
        <taxon>Sphingobacteriia</taxon>
        <taxon>Sphingobacteriales</taxon>
        <taxon>Sphingobacteriaceae</taxon>
        <taxon>Mucilaginibacter</taxon>
    </lineage>
</organism>
<name>A0A966DVR3_9SPHI</name>
<evidence type="ECO:0000256" key="2">
    <source>
        <dbReference type="ARBA" id="ARBA00023125"/>
    </source>
</evidence>
<dbReference type="PANTHER" id="PTHR43280:SF27">
    <property type="entry name" value="TRANSCRIPTIONAL REGULATOR MTLR"/>
    <property type="match status" value="1"/>
</dbReference>
<feature type="domain" description="HTH araC/xylS-type" evidence="4">
    <location>
        <begin position="180"/>
        <end position="277"/>
    </location>
</feature>
<dbReference type="InterPro" id="IPR018060">
    <property type="entry name" value="HTH_AraC"/>
</dbReference>
<reference evidence="5" key="1">
    <citation type="submission" date="2020-01" db="EMBL/GenBank/DDBJ databases">
        <authorList>
            <person name="Seo Y.L."/>
        </authorList>
    </citation>
    <scope>NUCLEOTIDE SEQUENCE</scope>
    <source>
        <strain evidence="5">R11</strain>
    </source>
</reference>
<protein>
    <submittedName>
        <fullName evidence="5">Helix-turn-helix domain-containing protein</fullName>
    </submittedName>
</protein>
<evidence type="ECO:0000313" key="6">
    <source>
        <dbReference type="Proteomes" id="UP000638732"/>
    </source>
</evidence>
<dbReference type="Gene3D" id="1.10.10.60">
    <property type="entry name" value="Homeodomain-like"/>
    <property type="match status" value="2"/>
</dbReference>
<keyword evidence="6" id="KW-1185">Reference proteome</keyword>
<evidence type="ECO:0000259" key="4">
    <source>
        <dbReference type="PROSITE" id="PS01124"/>
    </source>
</evidence>
<sequence>MKIQKEDVVIEPGHSFRIFSPSLRNYFYWHYHPEYELIYIEGLAGIRHVGQHISSFMESDLVLIGPNIPHLNFDYGLMTDYHQIVVQVKEHFFKDQSEPIAEFTGIQQLFKRATYGISFSGETKAKAAEMLKQIPKLDGFKRLLSLMEVFQLLSQSHEFEQLNQEDTSVKLYLNDKLRMGNIYNYIHQHYHETADVNAIADKVGLSTAAFCRYFKRQTAMTFTDFVNQYRINQAKTLLLQDNTVSETCYSVGFQSLSYFNKLFKQSTGQGPLEFKKAFLKRNNPA</sequence>
<dbReference type="Proteomes" id="UP000638732">
    <property type="component" value="Unassembled WGS sequence"/>
</dbReference>
<dbReference type="GO" id="GO:0003700">
    <property type="term" value="F:DNA-binding transcription factor activity"/>
    <property type="evidence" value="ECO:0007669"/>
    <property type="project" value="InterPro"/>
</dbReference>
<dbReference type="AlphaFoldDB" id="A0A966DVR3"/>
<dbReference type="RefSeq" id="WP_166587722.1">
    <property type="nucleotide sequence ID" value="NZ_WWEO01000045.1"/>
</dbReference>
<dbReference type="PANTHER" id="PTHR43280">
    <property type="entry name" value="ARAC-FAMILY TRANSCRIPTIONAL REGULATOR"/>
    <property type="match status" value="1"/>
</dbReference>